<dbReference type="EMBL" id="PKUQ01000002">
    <property type="protein sequence ID" value="PLW78671.1"/>
    <property type="molecule type" value="Genomic_DNA"/>
</dbReference>
<evidence type="ECO:0000313" key="3">
    <source>
        <dbReference type="Proteomes" id="UP000234881"/>
    </source>
</evidence>
<dbReference type="Proteomes" id="UP000234881">
    <property type="component" value="Unassembled WGS sequence"/>
</dbReference>
<feature type="signal peptide" evidence="1">
    <location>
        <begin position="1"/>
        <end position="29"/>
    </location>
</feature>
<evidence type="ECO:0000256" key="1">
    <source>
        <dbReference type="SAM" id="SignalP"/>
    </source>
</evidence>
<comment type="caution">
    <text evidence="2">The sequence shown here is derived from an EMBL/GenBank/DDBJ whole genome shotgun (WGS) entry which is preliminary data.</text>
</comment>
<evidence type="ECO:0008006" key="4">
    <source>
        <dbReference type="Google" id="ProtNLM"/>
    </source>
</evidence>
<dbReference type="PANTHER" id="PTHR39327">
    <property type="match status" value="1"/>
</dbReference>
<keyword evidence="1" id="KW-0732">Signal</keyword>
<feature type="chain" id="PRO_5014814562" description="Transglutaminase" evidence="1">
    <location>
        <begin position="30"/>
        <end position="202"/>
    </location>
</feature>
<name>A0A2N5XVZ1_9HYPH</name>
<accession>A0A2N5XVZ1</accession>
<protein>
    <recommendedName>
        <fullName evidence="4">Transglutaminase</fullName>
    </recommendedName>
</protein>
<evidence type="ECO:0000313" key="2">
    <source>
        <dbReference type="EMBL" id="PLW78671.1"/>
    </source>
</evidence>
<organism evidence="2 3">
    <name type="scientific">Cohaesibacter celericrescens</name>
    <dbReference type="NCBI Taxonomy" id="2067669"/>
    <lineage>
        <taxon>Bacteria</taxon>
        <taxon>Pseudomonadati</taxon>
        <taxon>Pseudomonadota</taxon>
        <taxon>Alphaproteobacteria</taxon>
        <taxon>Hyphomicrobiales</taxon>
        <taxon>Cohaesibacteraceae</taxon>
    </lineage>
</organism>
<dbReference type="OrthoDB" id="7206808at2"/>
<dbReference type="PANTHER" id="PTHR39327:SF1">
    <property type="entry name" value="BLR5470 PROTEIN"/>
    <property type="match status" value="1"/>
</dbReference>
<proteinExistence type="predicted"/>
<dbReference type="Pfam" id="PF06035">
    <property type="entry name" value="Peptidase_C93"/>
    <property type="match status" value="1"/>
</dbReference>
<dbReference type="Gene3D" id="3.10.620.30">
    <property type="match status" value="1"/>
</dbReference>
<keyword evidence="3" id="KW-1185">Reference proteome</keyword>
<dbReference type="InterPro" id="IPR010319">
    <property type="entry name" value="Transglutaminase-like_Cys_pept"/>
</dbReference>
<reference evidence="2 3" key="1">
    <citation type="submission" date="2018-01" db="EMBL/GenBank/DDBJ databases">
        <title>The draft genome sequence of Cohaesibacter sp. H1304.</title>
        <authorList>
            <person name="Wang N.-N."/>
            <person name="Du Z.-J."/>
        </authorList>
    </citation>
    <scope>NUCLEOTIDE SEQUENCE [LARGE SCALE GENOMIC DNA]</scope>
    <source>
        <strain evidence="2 3">H1304</strain>
    </source>
</reference>
<gene>
    <name evidence="2" type="ORF">C0081_03560</name>
</gene>
<sequence length="202" mass="22952">MQTMTKTLFKKATFALSVFALLFSAPLQARPNTDAVAQLKSLQSQLIQLKERNKNRPPLAYQVFCRKHARECRGGGSSSVRYNKKLIATLYETNRAVNRKIRYRNDRGETWSINTPFGDCEDYALTKRSELIRKGVPASSLRMAVVKTRSGIGHAVLVVRTNRGDLVLDNRRSSIRTRSKTGYKYLKMATANPKKWVSLLLK</sequence>
<dbReference type="AlphaFoldDB" id="A0A2N5XVZ1"/>